<evidence type="ECO:0000313" key="1">
    <source>
        <dbReference type="EMBL" id="KAJ7642260.1"/>
    </source>
</evidence>
<reference evidence="1" key="1">
    <citation type="submission" date="2023-03" db="EMBL/GenBank/DDBJ databases">
        <title>Massive genome expansion in bonnet fungi (Mycena s.s.) driven by repeated elements and novel gene families across ecological guilds.</title>
        <authorList>
            <consortium name="Lawrence Berkeley National Laboratory"/>
            <person name="Harder C.B."/>
            <person name="Miyauchi S."/>
            <person name="Viragh M."/>
            <person name="Kuo A."/>
            <person name="Thoen E."/>
            <person name="Andreopoulos B."/>
            <person name="Lu D."/>
            <person name="Skrede I."/>
            <person name="Drula E."/>
            <person name="Henrissat B."/>
            <person name="Morin E."/>
            <person name="Kohler A."/>
            <person name="Barry K."/>
            <person name="LaButti K."/>
            <person name="Morin E."/>
            <person name="Salamov A."/>
            <person name="Lipzen A."/>
            <person name="Mereny Z."/>
            <person name="Hegedus B."/>
            <person name="Baldrian P."/>
            <person name="Stursova M."/>
            <person name="Weitz H."/>
            <person name="Taylor A."/>
            <person name="Grigoriev I.V."/>
            <person name="Nagy L.G."/>
            <person name="Martin F."/>
            <person name="Kauserud H."/>
        </authorList>
    </citation>
    <scope>NUCLEOTIDE SEQUENCE</scope>
    <source>
        <strain evidence="1">9284</strain>
    </source>
</reference>
<evidence type="ECO:0008006" key="3">
    <source>
        <dbReference type="Google" id="ProtNLM"/>
    </source>
</evidence>
<dbReference type="SUPFAM" id="SSF52047">
    <property type="entry name" value="RNI-like"/>
    <property type="match status" value="1"/>
</dbReference>
<accession>A0AAD7FWA0</accession>
<comment type="caution">
    <text evidence="1">The sequence shown here is derived from an EMBL/GenBank/DDBJ whole genome shotgun (WGS) entry which is preliminary data.</text>
</comment>
<protein>
    <recommendedName>
        <fullName evidence="3">F-box domain-containing protein</fullName>
    </recommendedName>
</protein>
<proteinExistence type="predicted"/>
<name>A0AAD7FWA0_9AGAR</name>
<dbReference type="AlphaFoldDB" id="A0AAD7FWA0"/>
<dbReference type="Proteomes" id="UP001221142">
    <property type="component" value="Unassembled WGS sequence"/>
</dbReference>
<dbReference type="InterPro" id="IPR032675">
    <property type="entry name" value="LRR_dom_sf"/>
</dbReference>
<sequence>MTPSIPPNSSPHELRTSLAEIDAETTALHARLRQLAAQRKPLVEALRGVIYPAVADLPAEIIIEIFLRYFHHARIGGQEPLLAAAAKNLPDWVHACGPLLLASVCRKWRDIALALKPLWSTFYVVTPETAMDSVQKLLECWLPRAGDHRLNVSLFSSQTWVLGHLGPYLEQLGLLHLRLHIQTSFPNETLQGKIPHLRSLHLSSNSNGLEALAVPITAFSEAPQLRALTLSNFPAQSIMLPWTQLVWLEIQGVFPDQCLDVLRNTTALERLAVDLIDSEVAPGPAGLRLPNLHTLKLGKYQQSLILLDELTLPVLTHIQFCLLEPPPLPDPLPAVFDNVPRFKGLVERSECALRSIKVYAPSAEYVLACLRAAGPTVTTVHLEDVEWPDYMLAHFLHALRDEEKLLPNLSTLSLNPYTLAVEVPYKDVAEMISGRRGKLESFELLVAENHRIDTIRPKVGELDEGLDALYALETEGVKLNLRTLQKLSGPIDSIMVYPPLPPVDL</sequence>
<dbReference type="Gene3D" id="3.80.10.10">
    <property type="entry name" value="Ribonuclease Inhibitor"/>
    <property type="match status" value="1"/>
</dbReference>
<gene>
    <name evidence="1" type="ORF">FB45DRAFT_902119</name>
</gene>
<dbReference type="EMBL" id="JARKIF010000004">
    <property type="protein sequence ID" value="KAJ7642260.1"/>
    <property type="molecule type" value="Genomic_DNA"/>
</dbReference>
<keyword evidence="2" id="KW-1185">Reference proteome</keyword>
<evidence type="ECO:0000313" key="2">
    <source>
        <dbReference type="Proteomes" id="UP001221142"/>
    </source>
</evidence>
<organism evidence="1 2">
    <name type="scientific">Roridomyces roridus</name>
    <dbReference type="NCBI Taxonomy" id="1738132"/>
    <lineage>
        <taxon>Eukaryota</taxon>
        <taxon>Fungi</taxon>
        <taxon>Dikarya</taxon>
        <taxon>Basidiomycota</taxon>
        <taxon>Agaricomycotina</taxon>
        <taxon>Agaricomycetes</taxon>
        <taxon>Agaricomycetidae</taxon>
        <taxon>Agaricales</taxon>
        <taxon>Marasmiineae</taxon>
        <taxon>Mycenaceae</taxon>
        <taxon>Roridomyces</taxon>
    </lineage>
</organism>